<name>A0A507D9P4_9FUNG</name>
<gene>
    <name evidence="6" type="ORF">SeLEV6574_g02065</name>
    <name evidence="7" type="ORF">SeMB42_g00012</name>
</gene>
<dbReference type="PRINTS" id="PR00063">
    <property type="entry name" value="RIBOSOMALL27"/>
</dbReference>
<dbReference type="Proteomes" id="UP000317494">
    <property type="component" value="Unassembled WGS sequence"/>
</dbReference>
<evidence type="ECO:0000256" key="1">
    <source>
        <dbReference type="ARBA" id="ARBA00010797"/>
    </source>
</evidence>
<protein>
    <recommendedName>
        <fullName evidence="4">Large ribosomal subunit protein bL27m</fullName>
    </recommendedName>
</protein>
<keyword evidence="2" id="KW-0689">Ribosomal protein</keyword>
<dbReference type="VEuPathDB" id="FungiDB:SeMB42_g00012"/>
<dbReference type="InterPro" id="IPR001684">
    <property type="entry name" value="Ribosomal_bL27"/>
</dbReference>
<feature type="compositionally biased region" description="Polar residues" evidence="5">
    <location>
        <begin position="42"/>
        <end position="53"/>
    </location>
</feature>
<evidence type="ECO:0000313" key="6">
    <source>
        <dbReference type="EMBL" id="TPX48379.1"/>
    </source>
</evidence>
<dbReference type="GO" id="GO:0005762">
    <property type="term" value="C:mitochondrial large ribosomal subunit"/>
    <property type="evidence" value="ECO:0007669"/>
    <property type="project" value="TreeGrafter"/>
</dbReference>
<dbReference type="Gene3D" id="2.40.50.100">
    <property type="match status" value="1"/>
</dbReference>
<evidence type="ECO:0000256" key="4">
    <source>
        <dbReference type="ARBA" id="ARBA00035267"/>
    </source>
</evidence>
<dbReference type="Proteomes" id="UP000320475">
    <property type="component" value="Unassembled WGS sequence"/>
</dbReference>
<dbReference type="STRING" id="286115.A0A507D9P4"/>
<keyword evidence="8" id="KW-1185">Reference proteome</keyword>
<dbReference type="PANTHER" id="PTHR15893">
    <property type="entry name" value="RIBOSOMAL PROTEIN L27"/>
    <property type="match status" value="1"/>
</dbReference>
<reference evidence="8 9" key="1">
    <citation type="journal article" date="2019" name="Sci. Rep.">
        <title>Comparative genomics of chytrid fungi reveal insights into the obligate biotrophic and pathogenic lifestyle of Synchytrium endobioticum.</title>
        <authorList>
            <person name="van de Vossenberg B.T.L.H."/>
            <person name="Warris S."/>
            <person name="Nguyen H.D.T."/>
            <person name="van Gent-Pelzer M.P.E."/>
            <person name="Joly D.L."/>
            <person name="van de Geest H.C."/>
            <person name="Bonants P.J.M."/>
            <person name="Smith D.S."/>
            <person name="Levesque C.A."/>
            <person name="van der Lee T.A.J."/>
        </authorList>
    </citation>
    <scope>NUCLEOTIDE SEQUENCE [LARGE SCALE GENOMIC DNA]</scope>
    <source>
        <strain evidence="6 9">LEV6574</strain>
        <strain evidence="7 8">MB42</strain>
    </source>
</reference>
<dbReference type="EMBL" id="QEAM01000053">
    <property type="protein sequence ID" value="TPX48379.1"/>
    <property type="molecule type" value="Genomic_DNA"/>
</dbReference>
<dbReference type="SUPFAM" id="SSF110324">
    <property type="entry name" value="Ribosomal L27 protein-like"/>
    <property type="match status" value="1"/>
</dbReference>
<dbReference type="GO" id="GO:0006412">
    <property type="term" value="P:translation"/>
    <property type="evidence" value="ECO:0007669"/>
    <property type="project" value="InterPro"/>
</dbReference>
<comment type="similarity">
    <text evidence="1">Belongs to the bacterial ribosomal protein bL27 family.</text>
</comment>
<dbReference type="EMBL" id="QEAN01000001">
    <property type="protein sequence ID" value="TPX54988.1"/>
    <property type="molecule type" value="Genomic_DNA"/>
</dbReference>
<dbReference type="PANTHER" id="PTHR15893:SF0">
    <property type="entry name" value="LARGE RIBOSOMAL SUBUNIT PROTEIN BL27M"/>
    <property type="match status" value="1"/>
</dbReference>
<sequence>MFASFGRISTTSIRIPLPASVGSILNPSAIPSLHLQIRPATKKSSGGTSNGRDSNPKHLGIKKGDGSYVKPSQILVRQRGTRFHPGLNVGVGKDWTLHALAYGRVVIHYDLARRRKIISVDDGSNSLNPVTTRTQSQAKQMLADSIDIPKYMSLDAVGRYKYVLEKESINGSRRSHSTMNYISSHTTN</sequence>
<evidence type="ECO:0000313" key="7">
    <source>
        <dbReference type="EMBL" id="TPX54988.1"/>
    </source>
</evidence>
<dbReference type="OrthoDB" id="1867012at2759"/>
<evidence type="ECO:0000313" key="9">
    <source>
        <dbReference type="Proteomes" id="UP000320475"/>
    </source>
</evidence>
<feature type="region of interest" description="Disordered" evidence="5">
    <location>
        <begin position="37"/>
        <end position="66"/>
    </location>
</feature>
<dbReference type="FunFam" id="2.40.50.100:FF:000020">
    <property type="entry name" value="50S ribosomal protein L27"/>
    <property type="match status" value="1"/>
</dbReference>
<organism evidence="6 9">
    <name type="scientific">Synchytrium endobioticum</name>
    <dbReference type="NCBI Taxonomy" id="286115"/>
    <lineage>
        <taxon>Eukaryota</taxon>
        <taxon>Fungi</taxon>
        <taxon>Fungi incertae sedis</taxon>
        <taxon>Chytridiomycota</taxon>
        <taxon>Chytridiomycota incertae sedis</taxon>
        <taxon>Chytridiomycetes</taxon>
        <taxon>Synchytriales</taxon>
        <taxon>Synchytriaceae</taxon>
        <taxon>Synchytrium</taxon>
    </lineage>
</organism>
<evidence type="ECO:0000256" key="5">
    <source>
        <dbReference type="SAM" id="MobiDB-lite"/>
    </source>
</evidence>
<dbReference type="Pfam" id="PF01016">
    <property type="entry name" value="Ribosomal_L27"/>
    <property type="match status" value="1"/>
</dbReference>
<keyword evidence="3" id="KW-0687">Ribonucleoprotein</keyword>
<evidence type="ECO:0000256" key="3">
    <source>
        <dbReference type="ARBA" id="ARBA00023274"/>
    </source>
</evidence>
<proteinExistence type="inferred from homology"/>
<comment type="caution">
    <text evidence="6">The sequence shown here is derived from an EMBL/GenBank/DDBJ whole genome shotgun (WGS) entry which is preliminary data.</text>
</comment>
<evidence type="ECO:0000256" key="2">
    <source>
        <dbReference type="ARBA" id="ARBA00022980"/>
    </source>
</evidence>
<dbReference type="GO" id="GO:0003735">
    <property type="term" value="F:structural constituent of ribosome"/>
    <property type="evidence" value="ECO:0007669"/>
    <property type="project" value="InterPro"/>
</dbReference>
<accession>A0A507D9P4</accession>
<evidence type="ECO:0000313" key="8">
    <source>
        <dbReference type="Proteomes" id="UP000317494"/>
    </source>
</evidence>
<dbReference type="AlphaFoldDB" id="A0A507D9P4"/>